<protein>
    <submittedName>
        <fullName evidence="2">Uncharacterized protein</fullName>
    </submittedName>
</protein>
<dbReference type="EMBL" id="CP023323">
    <property type="protein sequence ID" value="ATY60239.1"/>
    <property type="molecule type" value="Genomic_DNA"/>
</dbReference>
<feature type="compositionally biased region" description="Polar residues" evidence="1">
    <location>
        <begin position="498"/>
        <end position="516"/>
    </location>
</feature>
<feature type="compositionally biased region" description="Basic and acidic residues" evidence="1">
    <location>
        <begin position="586"/>
        <end position="599"/>
    </location>
</feature>
<feature type="region of interest" description="Disordered" evidence="1">
    <location>
        <begin position="1290"/>
        <end position="1372"/>
    </location>
</feature>
<organism evidence="2 3">
    <name type="scientific">Cordyceps militaris</name>
    <name type="common">Caterpillar fungus</name>
    <name type="synonym">Clavaria militaris</name>
    <dbReference type="NCBI Taxonomy" id="73501"/>
    <lineage>
        <taxon>Eukaryota</taxon>
        <taxon>Fungi</taxon>
        <taxon>Dikarya</taxon>
        <taxon>Ascomycota</taxon>
        <taxon>Pezizomycotina</taxon>
        <taxon>Sordariomycetes</taxon>
        <taxon>Hypocreomycetidae</taxon>
        <taxon>Hypocreales</taxon>
        <taxon>Cordycipitaceae</taxon>
        <taxon>Cordyceps</taxon>
    </lineage>
</organism>
<feature type="compositionally biased region" description="Polar residues" evidence="1">
    <location>
        <begin position="995"/>
        <end position="1011"/>
    </location>
</feature>
<feature type="compositionally biased region" description="Low complexity" evidence="1">
    <location>
        <begin position="184"/>
        <end position="194"/>
    </location>
</feature>
<sequence>MLDPSPVLGFVVRAPRRAQIRKEALLPIMFGRKHAAPVQPAGIDFPSNNLAFYDHIPVLIMYVVRSPQPLTKETANANAATAAASAFMRRASDASLSSAAAAAALRSRPTSPTNVADVQSKRLSRRSPSVSSSTGKRRELTRTPSVGSMMERTFRSPSPGRSPAPVSYDVPPIPSIPNTDKPSSRPNSSSRKGSAGLQTQNFRTASEKMRDGQKGSWFAAAAAHDLHTMRRTASELQLSSTRAPSEPRPGSVSPSINFSYPRARLHSPSRSLSSLQSDDQPLVYDPNSRRMVPRAQLEARSQATYEEYEQVIERPQTKKKQSKQPKELKQPRLSRAGSHLSRGTVARTKAPVLESDEVPELQSPPIAALEPQPDREMETEIDASLAKPKTKKKKKRQTQPTALAVPELAATETPHSSIPESIKAEQPFASAKSNAVRSSPMENAAKSCNVANGATPSPHAKSKVKAVASREPSESPARSARFAASTDQLVVRHEPPSRSLSPRKSALKHSSPTRAVSPSDDGSDVSAAPGSLASPDEARKKSFRVSWDDRSTVVVSEPITQHAAEQAASSSPQTKKSWHSIIGKGSRKDAVSVEKEETMSPRPALPSFGSVREKKPKEQEERPLVRPEHVVQNEIPTAAAAAAATASTALPIAPNTSKPREPLPVGLPSVGKEEEASSSEDGLMEDTSDDDVDSEVEADSGANGVSTKSNQFSGNAVPTIAVSHASPLLPQTEQHEQVVSVSVDDDESSSGSGELDFTDGHSNGTVLLMDDIKEEEEEIDMYSDAYEEIAEPEGDGFLSLDAVLESPTSSPNAKNANGKPIAEKKELTAAETVDRSDTPDDWENAKAYWKSLSSAKRRQLECEAMEEGEETSPGSPQSANTNLRKSAKANAETTTPTKKRLYQVAPSTSLSYNSTPEATPTHPESKANGSSMRKSMRESQSNGVQKSEPRKLGGSLRKSMRPEQPVSADTESLPRPLAGSTSPTSAPRVKRSLRHNSVNLSSLETRPSVSATDRPASYHAPLNSTSSTKHTKSLRVNGSASAESAMQGAGMKTTLRRRGSDSSESSFTRARAGSASTHEFRSSMRGSMRQPPATADETALRARRDSASSLPTGSSFGAGRLRQSLRGESADPPTRRRMPGFGKSTPTKSKKGKSNSRFDDSSDEEEGYAGINFFQSRFADSSSEDDEPQTKSKGKGIPKSLRTKSNARAASSAIVGPDSPMLDNAALTQSQLTQVVGSPVTGRGPLPLNEDADKPFRPQHSRRGSFISLLRRKKDSANRVTRDLTEAAARQNVNLERSPQELEALRNTPLHKRGPSWPLPEPTETTAFGADHQHSPDRPSTAGDAVINTSSNKSKFMRRRSASHSMVPADTADMDDDLVTDAVPQKKKKFGALRKMFGLHD</sequence>
<feature type="compositionally biased region" description="Acidic residues" evidence="1">
    <location>
        <begin position="676"/>
        <end position="698"/>
    </location>
</feature>
<feature type="compositionally biased region" description="Low complexity" evidence="1">
    <location>
        <begin position="266"/>
        <end position="282"/>
    </location>
</feature>
<feature type="compositionally biased region" description="Basic and acidic residues" evidence="1">
    <location>
        <begin position="536"/>
        <end position="551"/>
    </location>
</feature>
<feature type="region of interest" description="Disordered" evidence="1">
    <location>
        <begin position="805"/>
        <end position="1221"/>
    </location>
</feature>
<evidence type="ECO:0000313" key="2">
    <source>
        <dbReference type="EMBL" id="ATY60239.1"/>
    </source>
</evidence>
<evidence type="ECO:0000313" key="3">
    <source>
        <dbReference type="Proteomes" id="UP000323067"/>
    </source>
</evidence>
<dbReference type="OrthoDB" id="5423926at2759"/>
<feature type="compositionally biased region" description="Polar residues" evidence="1">
    <location>
        <begin position="905"/>
        <end position="918"/>
    </location>
</feature>
<feature type="compositionally biased region" description="Polar residues" evidence="1">
    <location>
        <begin position="806"/>
        <end position="815"/>
    </location>
</feature>
<feature type="compositionally biased region" description="Polar residues" evidence="1">
    <location>
        <begin position="234"/>
        <end position="243"/>
    </location>
</feature>
<feature type="compositionally biased region" description="Basic and acidic residues" evidence="1">
    <location>
        <begin position="821"/>
        <end position="838"/>
    </location>
</feature>
<name>A0A2H4SAV5_CORMI</name>
<accession>A0A2H4SAV5</accession>
<dbReference type="VEuPathDB" id="FungiDB:A9K55_005612"/>
<dbReference type="Proteomes" id="UP000323067">
    <property type="component" value="Chromosome vi"/>
</dbReference>
<feature type="compositionally biased region" description="Basic and acidic residues" evidence="1">
    <location>
        <begin position="611"/>
        <end position="631"/>
    </location>
</feature>
<feature type="region of interest" description="Disordered" evidence="1">
    <location>
        <begin position="231"/>
        <end position="764"/>
    </location>
</feature>
<feature type="compositionally biased region" description="Polar residues" evidence="1">
    <location>
        <begin position="1022"/>
        <end position="1044"/>
    </location>
</feature>
<feature type="compositionally biased region" description="Polar residues" evidence="1">
    <location>
        <begin position="927"/>
        <end position="945"/>
    </location>
</feature>
<feature type="region of interest" description="Disordered" evidence="1">
    <location>
        <begin position="1234"/>
        <end position="1260"/>
    </location>
</feature>
<feature type="region of interest" description="Disordered" evidence="1">
    <location>
        <begin position="104"/>
        <end position="213"/>
    </location>
</feature>
<proteinExistence type="predicted"/>
<reference evidence="2 3" key="1">
    <citation type="journal article" date="2017" name="BMC Genomics">
        <title>Chromosome level assembly and secondary metabolite potential of the parasitic fungus Cordyceps militaris.</title>
        <authorList>
            <person name="Kramer G.J."/>
            <person name="Nodwell J.R."/>
        </authorList>
    </citation>
    <scope>NUCLEOTIDE SEQUENCE [LARGE SCALE GENOMIC DNA]</scope>
    <source>
        <strain evidence="2 3">ATCC 34164</strain>
    </source>
</reference>
<feature type="compositionally biased region" description="Polar residues" evidence="1">
    <location>
        <begin position="431"/>
        <end position="441"/>
    </location>
</feature>
<evidence type="ECO:0000256" key="1">
    <source>
        <dbReference type="SAM" id="MobiDB-lite"/>
    </source>
</evidence>
<feature type="compositionally biased region" description="Low complexity" evidence="1">
    <location>
        <begin position="637"/>
        <end position="649"/>
    </location>
</feature>
<dbReference type="VEuPathDB" id="FungiDB:CCM_03369"/>
<feature type="compositionally biased region" description="Polar residues" evidence="1">
    <location>
        <begin position="703"/>
        <end position="716"/>
    </location>
</feature>
<feature type="compositionally biased region" description="Polar residues" evidence="1">
    <location>
        <begin position="872"/>
        <end position="884"/>
    </location>
</feature>
<gene>
    <name evidence="2" type="ORF">A9K55_005612</name>
</gene>
<feature type="compositionally biased region" description="Basic residues" evidence="1">
    <location>
        <begin position="388"/>
        <end position="397"/>
    </location>
</feature>